<dbReference type="AlphaFoldDB" id="A0A6C0D4R0"/>
<evidence type="ECO:0000313" key="2">
    <source>
        <dbReference type="EMBL" id="QHT11798.1"/>
    </source>
</evidence>
<reference evidence="2" key="1">
    <citation type="journal article" date="2020" name="Nature">
        <title>Giant virus diversity and host interactions through global metagenomics.</title>
        <authorList>
            <person name="Schulz F."/>
            <person name="Roux S."/>
            <person name="Paez-Espino D."/>
            <person name="Jungbluth S."/>
            <person name="Walsh D.A."/>
            <person name="Denef V.J."/>
            <person name="McMahon K.D."/>
            <person name="Konstantinidis K.T."/>
            <person name="Eloe-Fadrosh E.A."/>
            <person name="Kyrpides N.C."/>
            <person name="Woyke T."/>
        </authorList>
    </citation>
    <scope>NUCLEOTIDE SEQUENCE</scope>
    <source>
        <strain evidence="2">GVMAG-M-3300023174-124</strain>
    </source>
</reference>
<feature type="domain" description="DUF5824" evidence="1">
    <location>
        <begin position="7"/>
        <end position="118"/>
    </location>
</feature>
<evidence type="ECO:0000259" key="1">
    <source>
        <dbReference type="Pfam" id="PF19141"/>
    </source>
</evidence>
<proteinExistence type="predicted"/>
<protein>
    <recommendedName>
        <fullName evidence="1">DUF5824 domain-containing protein</fullName>
    </recommendedName>
</protein>
<accession>A0A6C0D4R0</accession>
<dbReference type="Pfam" id="PF19141">
    <property type="entry name" value="DUF5824"/>
    <property type="match status" value="1"/>
</dbReference>
<dbReference type="InterPro" id="IPR043862">
    <property type="entry name" value="DUF5824"/>
</dbReference>
<dbReference type="EMBL" id="MN739538">
    <property type="protein sequence ID" value="QHT11798.1"/>
    <property type="molecule type" value="Genomic_DNA"/>
</dbReference>
<organism evidence="2">
    <name type="scientific">viral metagenome</name>
    <dbReference type="NCBI Taxonomy" id="1070528"/>
    <lineage>
        <taxon>unclassified sequences</taxon>
        <taxon>metagenomes</taxon>
        <taxon>organismal metagenomes</taxon>
    </lineage>
</organism>
<sequence>MDKLHVPKRYIPKRLTTRDLAKQKRELRKSRKLYKQGKYYTRKHVKSFHSRPSGHVEYARKLYKIDTITPSAELAEKTKCSQDALEKIVNKGRGAYFSSGSRPNQSAESWGLARLASAITGGASSAIDYSVLAEGCSRSSPALKMAKRCLSIKRRGKSCNAHLYHGSL</sequence>
<name>A0A6C0D4R0_9ZZZZ</name>